<dbReference type="AlphaFoldDB" id="A0AAD6YNM4"/>
<evidence type="ECO:0000313" key="1">
    <source>
        <dbReference type="EMBL" id="KAJ7224594.1"/>
    </source>
</evidence>
<reference evidence="1" key="1">
    <citation type="submission" date="2023-03" db="EMBL/GenBank/DDBJ databases">
        <title>Massive genome expansion in bonnet fungi (Mycena s.s.) driven by repeated elements and novel gene families across ecological guilds.</title>
        <authorList>
            <consortium name="Lawrence Berkeley National Laboratory"/>
            <person name="Harder C.B."/>
            <person name="Miyauchi S."/>
            <person name="Viragh M."/>
            <person name="Kuo A."/>
            <person name="Thoen E."/>
            <person name="Andreopoulos B."/>
            <person name="Lu D."/>
            <person name="Skrede I."/>
            <person name="Drula E."/>
            <person name="Henrissat B."/>
            <person name="Morin E."/>
            <person name="Kohler A."/>
            <person name="Barry K."/>
            <person name="LaButti K."/>
            <person name="Morin E."/>
            <person name="Salamov A."/>
            <person name="Lipzen A."/>
            <person name="Mereny Z."/>
            <person name="Hegedus B."/>
            <person name="Baldrian P."/>
            <person name="Stursova M."/>
            <person name="Weitz H."/>
            <person name="Taylor A."/>
            <person name="Grigoriev I.V."/>
            <person name="Nagy L.G."/>
            <person name="Martin F."/>
            <person name="Kauserud H."/>
        </authorList>
    </citation>
    <scope>NUCLEOTIDE SEQUENCE</scope>
    <source>
        <strain evidence="1">9144</strain>
    </source>
</reference>
<keyword evidence="2" id="KW-1185">Reference proteome</keyword>
<protein>
    <submittedName>
        <fullName evidence="1">Uncharacterized protein</fullName>
    </submittedName>
</protein>
<organism evidence="1 2">
    <name type="scientific">Mycena pura</name>
    <dbReference type="NCBI Taxonomy" id="153505"/>
    <lineage>
        <taxon>Eukaryota</taxon>
        <taxon>Fungi</taxon>
        <taxon>Dikarya</taxon>
        <taxon>Basidiomycota</taxon>
        <taxon>Agaricomycotina</taxon>
        <taxon>Agaricomycetes</taxon>
        <taxon>Agaricomycetidae</taxon>
        <taxon>Agaricales</taxon>
        <taxon>Marasmiineae</taxon>
        <taxon>Mycenaceae</taxon>
        <taxon>Mycena</taxon>
    </lineage>
</organism>
<sequence length="390" mass="43554">MFGYHKMLTISPQLANPGFPDVEHNTKVRFKFFNESLVEVPDAEHTLGTEECAQNLVFNVSNNKRKTKEQEEPPKPQKISKPEVDEARLNPASSFALPSWDSVNYSCAYDAMISVFLVIFNSLPATHVQYLITNSLTAILHKLFATMDRNSVPSFNIVRDVMRNYLSQADVNLPCWGPNLSAFDRIISLLVNVGRVNLYQSESCQKCNKTRSASLRSSSLGSILTDSLWNTYATAYGFSNYGAATLTTQQWTNALEYAIFYRSRKTEDIMLDATNACQCPENSTVTRIKYLSGSEPALIFMDIPGEMDDSVLRIESAIFSNLADATYTLCAIIYLGGAHYTSHICKGAQWYKHDGQQHDGKAVMIGNDTAITSRDEMGRKACGLFYSYSA</sequence>
<gene>
    <name evidence="1" type="ORF">GGX14DRAFT_387269</name>
</gene>
<comment type="caution">
    <text evidence="1">The sequence shown here is derived from an EMBL/GenBank/DDBJ whole genome shotgun (WGS) entry which is preliminary data.</text>
</comment>
<evidence type="ECO:0000313" key="2">
    <source>
        <dbReference type="Proteomes" id="UP001219525"/>
    </source>
</evidence>
<dbReference type="EMBL" id="JARJCW010000005">
    <property type="protein sequence ID" value="KAJ7224594.1"/>
    <property type="molecule type" value="Genomic_DNA"/>
</dbReference>
<accession>A0AAD6YNM4</accession>
<proteinExistence type="predicted"/>
<name>A0AAD6YNM4_9AGAR</name>
<dbReference type="Proteomes" id="UP001219525">
    <property type="component" value="Unassembled WGS sequence"/>
</dbReference>